<dbReference type="Proteomes" id="UP001172101">
    <property type="component" value="Unassembled WGS sequence"/>
</dbReference>
<evidence type="ECO:0000256" key="1">
    <source>
        <dbReference type="SAM" id="MobiDB-lite"/>
    </source>
</evidence>
<dbReference type="AlphaFoldDB" id="A0AA40DRU0"/>
<keyword evidence="3" id="KW-1185">Reference proteome</keyword>
<feature type="compositionally biased region" description="Polar residues" evidence="1">
    <location>
        <begin position="43"/>
        <end position="52"/>
    </location>
</feature>
<evidence type="ECO:0000313" key="2">
    <source>
        <dbReference type="EMBL" id="KAK0713210.1"/>
    </source>
</evidence>
<evidence type="ECO:0000313" key="3">
    <source>
        <dbReference type="Proteomes" id="UP001172101"/>
    </source>
</evidence>
<accession>A0AA40DRU0</accession>
<dbReference type="EMBL" id="JAUIRO010000005">
    <property type="protein sequence ID" value="KAK0713210.1"/>
    <property type="molecule type" value="Genomic_DNA"/>
</dbReference>
<name>A0AA40DRU0_9PEZI</name>
<proteinExistence type="predicted"/>
<sequence>MIAASGIHKLPDNEERGGPLNYNVGANNIHGWPVATPRRTRYGSTSRITAHATTPGIAAASASIPRHQQRPPRSAINNSAQPKENRTAIAASVWPAVPATAPGRIISTGASAVPDEIPACAGRAAVRHPMSGPPPPPPPALPPTMEENDPMFDYPPENWIASMIGTEGLVYRFSDALAYKSHVTPREVDLMEAAGGDLAVRVLTRVVWKGARPHTGTKSAIMELGRRFSFRDDMSDGADRHACVADMFLLLERLHCGASGGKGRGRGIVHGDIKESSFVWGRDGRLRFVNFASARFVDEPPDAWDPAHTTEAYFTPKRMGWRDQQIRQSVAVTDDGSGASTNGSGGTAVAMMPMVPPPRVFDDYYALAVTLWSMYTGKKPRGRQFNQVNIRRSDLAEVDDEMVRAWIRKVFKMAGCRFWSPAHQEYGQND</sequence>
<dbReference type="RefSeq" id="XP_060294533.1">
    <property type="nucleotide sequence ID" value="XM_060440116.1"/>
</dbReference>
<dbReference type="InterPro" id="IPR011009">
    <property type="entry name" value="Kinase-like_dom_sf"/>
</dbReference>
<dbReference type="GeneID" id="85323386"/>
<comment type="caution">
    <text evidence="2">The sequence shown here is derived from an EMBL/GenBank/DDBJ whole genome shotgun (WGS) entry which is preliminary data.</text>
</comment>
<organism evidence="2 3">
    <name type="scientific">Lasiosphaeria miniovina</name>
    <dbReference type="NCBI Taxonomy" id="1954250"/>
    <lineage>
        <taxon>Eukaryota</taxon>
        <taxon>Fungi</taxon>
        <taxon>Dikarya</taxon>
        <taxon>Ascomycota</taxon>
        <taxon>Pezizomycotina</taxon>
        <taxon>Sordariomycetes</taxon>
        <taxon>Sordariomycetidae</taxon>
        <taxon>Sordariales</taxon>
        <taxon>Lasiosphaeriaceae</taxon>
        <taxon>Lasiosphaeria</taxon>
    </lineage>
</organism>
<gene>
    <name evidence="2" type="ORF">B0T26DRAFT_677574</name>
</gene>
<dbReference type="Gene3D" id="1.10.510.10">
    <property type="entry name" value="Transferase(Phosphotransferase) domain 1"/>
    <property type="match status" value="1"/>
</dbReference>
<protein>
    <recommendedName>
        <fullName evidence="4">Protein kinase domain-containing protein</fullName>
    </recommendedName>
</protein>
<evidence type="ECO:0008006" key="4">
    <source>
        <dbReference type="Google" id="ProtNLM"/>
    </source>
</evidence>
<feature type="region of interest" description="Disordered" evidence="1">
    <location>
        <begin position="43"/>
        <end position="84"/>
    </location>
</feature>
<reference evidence="2" key="1">
    <citation type="submission" date="2023-06" db="EMBL/GenBank/DDBJ databases">
        <title>Genome-scale phylogeny and comparative genomics of the fungal order Sordariales.</title>
        <authorList>
            <consortium name="Lawrence Berkeley National Laboratory"/>
            <person name="Hensen N."/>
            <person name="Bonometti L."/>
            <person name="Westerberg I."/>
            <person name="Brannstrom I.O."/>
            <person name="Guillou S."/>
            <person name="Cros-Aarteil S."/>
            <person name="Calhoun S."/>
            <person name="Haridas S."/>
            <person name="Kuo A."/>
            <person name="Mondo S."/>
            <person name="Pangilinan J."/>
            <person name="Riley R."/>
            <person name="LaButti K."/>
            <person name="Andreopoulos B."/>
            <person name="Lipzen A."/>
            <person name="Chen C."/>
            <person name="Yanf M."/>
            <person name="Daum C."/>
            <person name="Ng V."/>
            <person name="Clum A."/>
            <person name="Steindorff A."/>
            <person name="Ohm R."/>
            <person name="Martin F."/>
            <person name="Silar P."/>
            <person name="Natvig D."/>
            <person name="Lalanne C."/>
            <person name="Gautier V."/>
            <person name="Ament-velasquez S.L."/>
            <person name="Kruys A."/>
            <person name="Hutchinson M.I."/>
            <person name="Powell A.J."/>
            <person name="Barry K."/>
            <person name="Miller A.N."/>
            <person name="Grigoriev I.V."/>
            <person name="Debuchy R."/>
            <person name="Gladieux P."/>
            <person name="Thoren M.H."/>
            <person name="Johannesson H."/>
        </authorList>
    </citation>
    <scope>NUCLEOTIDE SEQUENCE</scope>
    <source>
        <strain evidence="2">SMH2392-1A</strain>
    </source>
</reference>
<dbReference type="SUPFAM" id="SSF56112">
    <property type="entry name" value="Protein kinase-like (PK-like)"/>
    <property type="match status" value="1"/>
</dbReference>